<organism evidence="1 2">
    <name type="scientific">Denitromonas iodatirespirans</name>
    <dbReference type="NCBI Taxonomy" id="2795389"/>
    <lineage>
        <taxon>Bacteria</taxon>
        <taxon>Pseudomonadati</taxon>
        <taxon>Pseudomonadota</taxon>
        <taxon>Betaproteobacteria</taxon>
        <taxon>Rhodocyclales</taxon>
        <taxon>Zoogloeaceae</taxon>
        <taxon>Denitromonas</taxon>
    </lineage>
</organism>
<evidence type="ECO:0000313" key="2">
    <source>
        <dbReference type="Proteomes" id="UP000694660"/>
    </source>
</evidence>
<accession>A0A944DD91</accession>
<evidence type="ECO:0000313" key="1">
    <source>
        <dbReference type="EMBL" id="MBT0962946.1"/>
    </source>
</evidence>
<dbReference type="Proteomes" id="UP000694660">
    <property type="component" value="Unassembled WGS sequence"/>
</dbReference>
<dbReference type="AlphaFoldDB" id="A0A944DD91"/>
<keyword evidence="2" id="KW-1185">Reference proteome</keyword>
<proteinExistence type="predicted"/>
<protein>
    <submittedName>
        <fullName evidence="1">Uncharacterized protein</fullName>
    </submittedName>
</protein>
<dbReference type="RefSeq" id="WP_214362894.1">
    <property type="nucleotide sequence ID" value="NZ_JAEKFT010000022.1"/>
</dbReference>
<sequence>MKQSINPLPRSLADAFPNRRLGPGLSCVSAALGLVVRYRALQKPAYPKDGTAQALIVLTQWLIAPALLGWRSWLAAVVAHRPARTHVACPTEAPRFSPP</sequence>
<dbReference type="EMBL" id="JAEKFT010000022">
    <property type="protein sequence ID" value="MBT0962946.1"/>
    <property type="molecule type" value="Genomic_DNA"/>
</dbReference>
<gene>
    <name evidence="1" type="ORF">I8J34_17320</name>
</gene>
<comment type="caution">
    <text evidence="1">The sequence shown here is derived from an EMBL/GenBank/DDBJ whole genome shotgun (WGS) entry which is preliminary data.</text>
</comment>
<reference evidence="2" key="1">
    <citation type="journal article" date="2022" name="ISME J.">
        <title>Genetic and phylogenetic analysis of dissimilatory iodate-reducing bacteria identifies potential niches across the world's oceans.</title>
        <authorList>
            <person name="Reyes-Umana V."/>
            <person name="Henning Z."/>
            <person name="Lee K."/>
            <person name="Barnum T.P."/>
            <person name="Coates J.D."/>
        </authorList>
    </citation>
    <scope>NUCLEOTIDE SEQUENCE [LARGE SCALE GENOMIC DNA]</scope>
    <source>
        <strain evidence="2">IR12</strain>
    </source>
</reference>
<name>A0A944DD91_DENI1</name>